<keyword evidence="2" id="KW-0472">Membrane</keyword>
<evidence type="ECO:0000256" key="2">
    <source>
        <dbReference type="SAM" id="Phobius"/>
    </source>
</evidence>
<dbReference type="Pfam" id="PF07699">
    <property type="entry name" value="Ephrin_rec_like"/>
    <property type="match status" value="1"/>
</dbReference>
<dbReference type="PANTHER" id="PTHR46967:SF2">
    <property type="entry name" value="SUSHI, VON WILLEBRAND FACTOR TYPE A, EGF AND PENTRAXIN DOMAIN-CONTAINING PROTEIN 1-LIKE"/>
    <property type="match status" value="1"/>
</dbReference>
<dbReference type="InterPro" id="IPR011641">
    <property type="entry name" value="Tyr-kin_ephrin_A/B_rcpt-like"/>
</dbReference>
<evidence type="ECO:0000259" key="3">
    <source>
        <dbReference type="Pfam" id="PF07699"/>
    </source>
</evidence>
<dbReference type="Gene3D" id="2.10.50.10">
    <property type="entry name" value="Tumor Necrosis Factor Receptor, subunit A, domain 2"/>
    <property type="match status" value="2"/>
</dbReference>
<dbReference type="SMART" id="SM01411">
    <property type="entry name" value="Ephrin_rec_like"/>
    <property type="match status" value="4"/>
</dbReference>
<feature type="compositionally biased region" description="Basic and acidic residues" evidence="1">
    <location>
        <begin position="290"/>
        <end position="302"/>
    </location>
</feature>
<feature type="region of interest" description="Disordered" evidence="1">
    <location>
        <begin position="345"/>
        <end position="365"/>
    </location>
</feature>
<dbReference type="PANTHER" id="PTHR46967">
    <property type="entry name" value="INSULIN-LIKE GROWTH FACTOR BINDING PROTEIN,N-TERMINAL"/>
    <property type="match status" value="1"/>
</dbReference>
<reference evidence="4" key="1">
    <citation type="submission" date="2022-11" db="EMBL/GenBank/DDBJ databases">
        <title>Centuries of genome instability and evolution in soft-shell clam transmissible cancer (bioRxiv).</title>
        <authorList>
            <person name="Hart S.F.M."/>
            <person name="Yonemitsu M.A."/>
            <person name="Giersch R.M."/>
            <person name="Beal B.F."/>
            <person name="Arriagada G."/>
            <person name="Davis B.W."/>
            <person name="Ostrander E.A."/>
            <person name="Goff S.P."/>
            <person name="Metzger M.J."/>
        </authorList>
    </citation>
    <scope>NUCLEOTIDE SEQUENCE</scope>
    <source>
        <strain evidence="4">MELC-2E11</strain>
        <tissue evidence="4">Siphon/mantle</tissue>
    </source>
</reference>
<evidence type="ECO:0000313" key="4">
    <source>
        <dbReference type="EMBL" id="WAQ95235.1"/>
    </source>
</evidence>
<dbReference type="EMBL" id="CP111013">
    <property type="protein sequence ID" value="WAQ95235.1"/>
    <property type="molecule type" value="Genomic_DNA"/>
</dbReference>
<keyword evidence="2" id="KW-1133">Transmembrane helix</keyword>
<feature type="region of interest" description="Disordered" evidence="1">
    <location>
        <begin position="289"/>
        <end position="325"/>
    </location>
</feature>
<feature type="domain" description="Tyrosine-protein kinase ephrin type A/B receptor-like" evidence="3">
    <location>
        <begin position="201"/>
        <end position="251"/>
    </location>
</feature>
<accession>A0ABY7DET3</accession>
<evidence type="ECO:0000256" key="1">
    <source>
        <dbReference type="SAM" id="MobiDB-lite"/>
    </source>
</evidence>
<organism evidence="4 5">
    <name type="scientific">Mya arenaria</name>
    <name type="common">Soft-shell clam</name>
    <dbReference type="NCBI Taxonomy" id="6604"/>
    <lineage>
        <taxon>Eukaryota</taxon>
        <taxon>Metazoa</taxon>
        <taxon>Spiralia</taxon>
        <taxon>Lophotrochozoa</taxon>
        <taxon>Mollusca</taxon>
        <taxon>Bivalvia</taxon>
        <taxon>Autobranchia</taxon>
        <taxon>Heteroconchia</taxon>
        <taxon>Euheterodonta</taxon>
        <taxon>Imparidentia</taxon>
        <taxon>Neoheterodontei</taxon>
        <taxon>Myida</taxon>
        <taxon>Myoidea</taxon>
        <taxon>Myidae</taxon>
        <taxon>Mya</taxon>
    </lineage>
</organism>
<proteinExistence type="predicted"/>
<dbReference type="SUPFAM" id="SSF57184">
    <property type="entry name" value="Growth factor receptor domain"/>
    <property type="match status" value="2"/>
</dbReference>
<dbReference type="CDD" id="cd12087">
    <property type="entry name" value="TM_EGFR-like"/>
    <property type="match status" value="1"/>
</dbReference>
<keyword evidence="5" id="KW-1185">Reference proteome</keyword>
<gene>
    <name evidence="4" type="ORF">MAR_027925</name>
</gene>
<sequence length="420" mass="46166">MTGQDYCFPCPLGYKTVGNRSTSIAACTEDCLPGYVRNPQNLTECVRCKRGTFRSTQDDCVPCTDGKYTLEDTIAMDSSNCDMDICDLGEFWNVSASDCQKCDLGCERGFFKDNVGLNKFNPCQECSTGKTTETTGSTSESNCSIHKCGPGEISTENGCVECPIDTYQSMDHPYSSIECQLCQKDGIFETGTIAAAFCSSGYIINAESTGCDPCSRGLYKNNEDSRFSAECNGCPVGTTTEDMASTHRDNCSIQEERSSLAVIIGTSVAGGLLLMVVVSFLIYRRRKRNEKLPEEGRSDRTDTSNPMNVYDQPQVGENDIPTSKNEYDVIPADVNVYMTVTEDAQTSTGTNESSIHVPNTDTTTSERNIYSELDVNSLNDKDKDYLRLYSHDSHGYLAPIQLGNISHNRNEEGRNSTSFL</sequence>
<dbReference type="Proteomes" id="UP001164746">
    <property type="component" value="Chromosome 2"/>
</dbReference>
<name>A0ABY7DET3_MYAAR</name>
<feature type="transmembrane region" description="Helical" evidence="2">
    <location>
        <begin position="260"/>
        <end position="283"/>
    </location>
</feature>
<dbReference type="InterPro" id="IPR009030">
    <property type="entry name" value="Growth_fac_rcpt_cys_sf"/>
</dbReference>
<protein>
    <recommendedName>
        <fullName evidence="3">Tyrosine-protein kinase ephrin type A/B receptor-like domain-containing protein</fullName>
    </recommendedName>
</protein>
<evidence type="ECO:0000313" key="5">
    <source>
        <dbReference type="Proteomes" id="UP001164746"/>
    </source>
</evidence>
<keyword evidence="2" id="KW-0812">Transmembrane</keyword>